<keyword evidence="2" id="KW-0472">Membrane</keyword>
<keyword evidence="4" id="KW-1185">Reference proteome</keyword>
<keyword evidence="2" id="KW-0812">Transmembrane</keyword>
<evidence type="ECO:0000256" key="1">
    <source>
        <dbReference type="PROSITE-ProRule" id="PRU00339"/>
    </source>
</evidence>
<dbReference type="PROSITE" id="PS50005">
    <property type="entry name" value="TPR"/>
    <property type="match status" value="1"/>
</dbReference>
<dbReference type="PROSITE" id="PS50293">
    <property type="entry name" value="TPR_REGION"/>
    <property type="match status" value="1"/>
</dbReference>
<dbReference type="SUPFAM" id="SSF48452">
    <property type="entry name" value="TPR-like"/>
    <property type="match status" value="1"/>
</dbReference>
<dbReference type="Proteomes" id="UP000031167">
    <property type="component" value="Unassembled WGS sequence"/>
</dbReference>
<dbReference type="STRING" id="363331.RM51_02370"/>
<dbReference type="AlphaFoldDB" id="A0A0B4DK64"/>
<dbReference type="Gene3D" id="1.25.40.10">
    <property type="entry name" value="Tetratricopeptide repeat domain"/>
    <property type="match status" value="1"/>
</dbReference>
<evidence type="ECO:0000313" key="3">
    <source>
        <dbReference type="EMBL" id="KIC64780.1"/>
    </source>
</evidence>
<dbReference type="SMART" id="SM00028">
    <property type="entry name" value="TPR"/>
    <property type="match status" value="2"/>
</dbReference>
<feature type="repeat" description="TPR" evidence="1">
    <location>
        <begin position="62"/>
        <end position="95"/>
    </location>
</feature>
<dbReference type="Pfam" id="PF13424">
    <property type="entry name" value="TPR_12"/>
    <property type="match status" value="1"/>
</dbReference>
<organism evidence="3 4">
    <name type="scientific">Chryseobacterium taiwanense</name>
    <dbReference type="NCBI Taxonomy" id="363331"/>
    <lineage>
        <taxon>Bacteria</taxon>
        <taxon>Pseudomonadati</taxon>
        <taxon>Bacteroidota</taxon>
        <taxon>Flavobacteriia</taxon>
        <taxon>Flavobacteriales</taxon>
        <taxon>Weeksellaceae</taxon>
        <taxon>Chryseobacterium group</taxon>
        <taxon>Chryseobacterium</taxon>
    </lineage>
</organism>
<sequence>MKKLLQIIIGFIALGILIVIIKNNFFTSADTKSYEAGWEAYEKNQFEMAIFNFNHVDKNKHPDVWVALGSSYLKTGDYTNAVQHLQKAYDLNYKKGTEDYNKLLVSLGMSYLYSGNIEKAKLYLEKAKTLGYDTSVNFKILDSIQHSQKI</sequence>
<comment type="caution">
    <text evidence="3">The sequence shown here is derived from an EMBL/GenBank/DDBJ whole genome shotgun (WGS) entry which is preliminary data.</text>
</comment>
<name>A0A0B4DK64_9FLAO</name>
<feature type="transmembrane region" description="Helical" evidence="2">
    <location>
        <begin position="7"/>
        <end position="26"/>
    </location>
</feature>
<protein>
    <submittedName>
        <fullName evidence="3">Uncharacterized protein</fullName>
    </submittedName>
</protein>
<reference evidence="3 4" key="1">
    <citation type="submission" date="2014-12" db="EMBL/GenBank/DDBJ databases">
        <title>Genome sequencing of Chryseobacterium taiwanense TPW19.</title>
        <authorList>
            <person name="Tan P.W."/>
            <person name="Chan K.-G."/>
        </authorList>
    </citation>
    <scope>NUCLEOTIDE SEQUENCE [LARGE SCALE GENOMIC DNA]</scope>
    <source>
        <strain evidence="3 4">TPW19</strain>
    </source>
</reference>
<proteinExistence type="predicted"/>
<dbReference type="RefSeq" id="WP_039364750.1">
    <property type="nucleotide sequence ID" value="NZ_JWTA01000002.1"/>
</dbReference>
<keyword evidence="2" id="KW-1133">Transmembrane helix</keyword>
<dbReference type="OrthoDB" id="1257466at2"/>
<gene>
    <name evidence="3" type="ORF">RM51_02370</name>
</gene>
<dbReference type="InterPro" id="IPR011990">
    <property type="entry name" value="TPR-like_helical_dom_sf"/>
</dbReference>
<dbReference type="EMBL" id="JWTA01000002">
    <property type="protein sequence ID" value="KIC64780.1"/>
    <property type="molecule type" value="Genomic_DNA"/>
</dbReference>
<accession>A0A0B4DK64</accession>
<evidence type="ECO:0000313" key="4">
    <source>
        <dbReference type="Proteomes" id="UP000031167"/>
    </source>
</evidence>
<evidence type="ECO:0000256" key="2">
    <source>
        <dbReference type="SAM" id="Phobius"/>
    </source>
</evidence>
<keyword evidence="1" id="KW-0802">TPR repeat</keyword>
<dbReference type="InterPro" id="IPR019734">
    <property type="entry name" value="TPR_rpt"/>
</dbReference>